<accession>A0A923DVX6</accession>
<evidence type="ECO:0000313" key="2">
    <source>
        <dbReference type="EMBL" id="MBB2144951.1"/>
    </source>
</evidence>
<evidence type="ECO:0000313" key="3">
    <source>
        <dbReference type="Proteomes" id="UP000601055"/>
    </source>
</evidence>
<sequence length="148" mass="17263">MKITKLTLFFLILFFSAQAQNTKNRAPEFVLGNFIDDYGITYSINDTLWVQSPTTKYHIIKWNPEKQYLVAKNDSANKTDGNKYTRIDYMTFNGMEPWRWGFCLTVYDAETDVIAEQTAYVDRQNPKKGCNGYPFSRMKKLEPKSPTN</sequence>
<name>A0A923DVX6_9SPHI</name>
<proteinExistence type="predicted"/>
<dbReference type="RefSeq" id="WP_182921617.1">
    <property type="nucleotide sequence ID" value="NZ_WNXD01000001.1"/>
</dbReference>
<feature type="chain" id="PRO_5038025063" evidence="1">
    <location>
        <begin position="20"/>
        <end position="148"/>
    </location>
</feature>
<dbReference type="EMBL" id="WNXD01000001">
    <property type="protein sequence ID" value="MBB2144951.1"/>
    <property type="molecule type" value="Genomic_DNA"/>
</dbReference>
<organism evidence="2 3">
    <name type="scientific">Pedobacter planticolens</name>
    <dbReference type="NCBI Taxonomy" id="2679964"/>
    <lineage>
        <taxon>Bacteria</taxon>
        <taxon>Pseudomonadati</taxon>
        <taxon>Bacteroidota</taxon>
        <taxon>Sphingobacteriia</taxon>
        <taxon>Sphingobacteriales</taxon>
        <taxon>Sphingobacteriaceae</taxon>
        <taxon>Pedobacter</taxon>
    </lineage>
</organism>
<dbReference type="Proteomes" id="UP000601055">
    <property type="component" value="Unassembled WGS sequence"/>
</dbReference>
<reference evidence="2" key="1">
    <citation type="submission" date="2019-11" db="EMBL/GenBank/DDBJ databases">
        <title>Description of Pedobacter sp. LMG 31464T.</title>
        <authorList>
            <person name="Carlier A."/>
            <person name="Qi S."/>
            <person name="Vandamme P."/>
        </authorList>
    </citation>
    <scope>NUCLEOTIDE SEQUENCE</scope>
    <source>
        <strain evidence="2">LMG 31464</strain>
    </source>
</reference>
<comment type="caution">
    <text evidence="2">The sequence shown here is derived from an EMBL/GenBank/DDBJ whole genome shotgun (WGS) entry which is preliminary data.</text>
</comment>
<protein>
    <submittedName>
        <fullName evidence="2">Uncharacterized protein</fullName>
    </submittedName>
</protein>
<keyword evidence="3" id="KW-1185">Reference proteome</keyword>
<feature type="signal peptide" evidence="1">
    <location>
        <begin position="1"/>
        <end position="19"/>
    </location>
</feature>
<gene>
    <name evidence="2" type="ORF">GM921_05625</name>
</gene>
<dbReference type="AlphaFoldDB" id="A0A923DVX6"/>
<evidence type="ECO:0000256" key="1">
    <source>
        <dbReference type="SAM" id="SignalP"/>
    </source>
</evidence>
<keyword evidence="1" id="KW-0732">Signal</keyword>